<name>K0KG09_WICCF</name>
<dbReference type="EMBL" id="CAIF01000029">
    <property type="protein sequence ID" value="CCH41866.1"/>
    <property type="molecule type" value="Genomic_DNA"/>
</dbReference>
<reference evidence="1 2" key="1">
    <citation type="journal article" date="2012" name="Eukaryot. Cell">
        <title>Draft genome sequence of Wickerhamomyces ciferrii NRRL Y-1031 F-60-10.</title>
        <authorList>
            <person name="Schneider J."/>
            <person name="Andrea H."/>
            <person name="Blom J."/>
            <person name="Jaenicke S."/>
            <person name="Ruckert C."/>
            <person name="Schorsch C."/>
            <person name="Szczepanowski R."/>
            <person name="Farwick M."/>
            <person name="Goesmann A."/>
            <person name="Puhler A."/>
            <person name="Schaffer S."/>
            <person name="Tauch A."/>
            <person name="Kohler T."/>
            <person name="Brinkrolf K."/>
        </authorList>
    </citation>
    <scope>NUCLEOTIDE SEQUENCE [LARGE SCALE GENOMIC DNA]</scope>
    <source>
        <strain evidence="2">ATCC 14091 / BCRC 22168 / CBS 111 / JCM 3599 / NBRC 0793 / NRRL Y-1031 F-60-10</strain>
    </source>
</reference>
<dbReference type="InParanoid" id="K0KG09"/>
<comment type="caution">
    <text evidence="1">The sequence shown here is derived from an EMBL/GenBank/DDBJ whole genome shotgun (WGS) entry which is preliminary data.</text>
</comment>
<dbReference type="HOGENOM" id="CLU_2199036_0_0_1"/>
<dbReference type="AlphaFoldDB" id="K0KG09"/>
<evidence type="ECO:0000313" key="1">
    <source>
        <dbReference type="EMBL" id="CCH41866.1"/>
    </source>
</evidence>
<dbReference type="Proteomes" id="UP000009328">
    <property type="component" value="Unassembled WGS sequence"/>
</dbReference>
<keyword evidence="2" id="KW-1185">Reference proteome</keyword>
<organism evidence="1 2">
    <name type="scientific">Wickerhamomyces ciferrii (strain ATCC 14091 / BCRC 22168 / CBS 111 / JCM 3599 / NBRC 0793 / NRRL Y-1031 F-60-10)</name>
    <name type="common">Yeast</name>
    <name type="synonym">Pichia ciferrii</name>
    <dbReference type="NCBI Taxonomy" id="1206466"/>
    <lineage>
        <taxon>Eukaryota</taxon>
        <taxon>Fungi</taxon>
        <taxon>Dikarya</taxon>
        <taxon>Ascomycota</taxon>
        <taxon>Saccharomycotina</taxon>
        <taxon>Saccharomycetes</taxon>
        <taxon>Phaffomycetales</taxon>
        <taxon>Wickerhamomycetaceae</taxon>
        <taxon>Wickerhamomyces</taxon>
    </lineage>
</organism>
<gene>
    <name evidence="1" type="ORF">BN7_1405</name>
</gene>
<accession>K0KG09</accession>
<evidence type="ECO:0000313" key="2">
    <source>
        <dbReference type="Proteomes" id="UP000009328"/>
    </source>
</evidence>
<proteinExistence type="predicted"/>
<sequence length="108" mass="12619">MLHKYNNYTNLQSNNYKLYSNTNFIDEFDQNLLYNSLYDQSRRSSISSLNSSTSLNSLNNTCEVSDQFKEKTTPIDNKSLDYRVKDQSNQIHPKKKDQSWLLLLILGA</sequence>
<protein>
    <submittedName>
        <fullName evidence="1">Uncharacterized protein</fullName>
    </submittedName>
</protein>